<sequence>MPLRRESPPPRQHYARLVISPECLREKQDNELQPGRRSQRPRRTTPSAKRGDEDRPPISRARLDDEGGPASKKASGKEAASSQVVSPLVSVHLKSNTDW</sequence>
<name>A0ACB7T8K4_HYAAI</name>
<evidence type="ECO:0000313" key="2">
    <source>
        <dbReference type="Proteomes" id="UP000821845"/>
    </source>
</evidence>
<protein>
    <submittedName>
        <fullName evidence="1">Uncharacterized protein</fullName>
    </submittedName>
</protein>
<accession>A0ACB7T8K4</accession>
<gene>
    <name evidence="1" type="ORF">HPB50_020890</name>
</gene>
<organism evidence="1 2">
    <name type="scientific">Hyalomma asiaticum</name>
    <name type="common">Tick</name>
    <dbReference type="NCBI Taxonomy" id="266040"/>
    <lineage>
        <taxon>Eukaryota</taxon>
        <taxon>Metazoa</taxon>
        <taxon>Ecdysozoa</taxon>
        <taxon>Arthropoda</taxon>
        <taxon>Chelicerata</taxon>
        <taxon>Arachnida</taxon>
        <taxon>Acari</taxon>
        <taxon>Parasitiformes</taxon>
        <taxon>Ixodida</taxon>
        <taxon>Ixodoidea</taxon>
        <taxon>Ixodidae</taxon>
        <taxon>Hyalomminae</taxon>
        <taxon>Hyalomma</taxon>
    </lineage>
</organism>
<comment type="caution">
    <text evidence="1">The sequence shown here is derived from an EMBL/GenBank/DDBJ whole genome shotgun (WGS) entry which is preliminary data.</text>
</comment>
<dbReference type="EMBL" id="CM023490">
    <property type="protein sequence ID" value="KAH6943393.1"/>
    <property type="molecule type" value="Genomic_DNA"/>
</dbReference>
<evidence type="ECO:0000313" key="1">
    <source>
        <dbReference type="EMBL" id="KAH6943393.1"/>
    </source>
</evidence>
<keyword evidence="2" id="KW-1185">Reference proteome</keyword>
<reference evidence="1" key="1">
    <citation type="submission" date="2020-05" db="EMBL/GenBank/DDBJ databases">
        <title>Large-scale comparative analyses of tick genomes elucidate their genetic diversity and vector capacities.</title>
        <authorList>
            <person name="Jia N."/>
            <person name="Wang J."/>
            <person name="Shi W."/>
            <person name="Du L."/>
            <person name="Sun Y."/>
            <person name="Zhan W."/>
            <person name="Jiang J."/>
            <person name="Wang Q."/>
            <person name="Zhang B."/>
            <person name="Ji P."/>
            <person name="Sakyi L.B."/>
            <person name="Cui X."/>
            <person name="Yuan T."/>
            <person name="Jiang B."/>
            <person name="Yang W."/>
            <person name="Lam T.T.-Y."/>
            <person name="Chang Q."/>
            <person name="Ding S."/>
            <person name="Wang X."/>
            <person name="Zhu J."/>
            <person name="Ruan X."/>
            <person name="Zhao L."/>
            <person name="Wei J."/>
            <person name="Que T."/>
            <person name="Du C."/>
            <person name="Cheng J."/>
            <person name="Dai P."/>
            <person name="Han X."/>
            <person name="Huang E."/>
            <person name="Gao Y."/>
            <person name="Liu J."/>
            <person name="Shao H."/>
            <person name="Ye R."/>
            <person name="Li L."/>
            <person name="Wei W."/>
            <person name="Wang X."/>
            <person name="Wang C."/>
            <person name="Yang T."/>
            <person name="Huo Q."/>
            <person name="Li W."/>
            <person name="Guo W."/>
            <person name="Chen H."/>
            <person name="Zhou L."/>
            <person name="Ni X."/>
            <person name="Tian J."/>
            <person name="Zhou Y."/>
            <person name="Sheng Y."/>
            <person name="Liu T."/>
            <person name="Pan Y."/>
            <person name="Xia L."/>
            <person name="Li J."/>
            <person name="Zhao F."/>
            <person name="Cao W."/>
        </authorList>
    </citation>
    <scope>NUCLEOTIDE SEQUENCE</scope>
    <source>
        <strain evidence="1">Hyas-2018</strain>
    </source>
</reference>
<dbReference type="Proteomes" id="UP000821845">
    <property type="component" value="Chromosome 10"/>
</dbReference>
<proteinExistence type="predicted"/>